<dbReference type="AlphaFoldDB" id="A0AB39ENU4"/>
<dbReference type="RefSeq" id="WP_368655424.1">
    <property type="nucleotide sequence ID" value="NZ_CP158262.1"/>
</dbReference>
<gene>
    <name evidence="1" type="ORF">ABRY94_11875</name>
</gene>
<proteinExistence type="predicted"/>
<accession>A0AB39ENU4</accession>
<dbReference type="EMBL" id="CP158262">
    <property type="protein sequence ID" value="XDJ68764.1"/>
    <property type="molecule type" value="Genomic_DNA"/>
</dbReference>
<evidence type="ECO:0000313" key="1">
    <source>
        <dbReference type="EMBL" id="XDJ68764.1"/>
    </source>
</evidence>
<sequence length="96" mass="10809">MSSPRLPLPAAYIDPAFLACLREAINTPELIQQHDRLYGSTLMSRSSPMERMVDKATGKAESDMRAFVEFVHRCIYLTLDDAAIEALRVRKEPANV</sequence>
<protein>
    <submittedName>
        <fullName evidence="1">Uncharacterized protein</fullName>
    </submittedName>
</protein>
<name>A0AB39ENU4_9BURK</name>
<reference evidence="1" key="1">
    <citation type="submission" date="2024-05" db="EMBL/GenBank/DDBJ databases">
        <authorList>
            <person name="Luo Y.-C."/>
            <person name="Nicholds J."/>
            <person name="Mortimer T."/>
            <person name="Maboni G."/>
        </authorList>
    </citation>
    <scope>NUCLEOTIDE SEQUENCE</scope>
    <source>
        <strain evidence="1">144863</strain>
    </source>
</reference>
<organism evidence="1">
    <name type="scientific">Castellaniella ginsengisoli</name>
    <dbReference type="NCBI Taxonomy" id="546114"/>
    <lineage>
        <taxon>Bacteria</taxon>
        <taxon>Pseudomonadati</taxon>
        <taxon>Pseudomonadota</taxon>
        <taxon>Betaproteobacteria</taxon>
        <taxon>Burkholderiales</taxon>
        <taxon>Alcaligenaceae</taxon>
        <taxon>Castellaniella</taxon>
    </lineage>
</organism>